<proteinExistence type="inferred from homology"/>
<comment type="caution">
    <text evidence="5">The sequence shown here is derived from an EMBL/GenBank/DDBJ whole genome shotgun (WGS) entry which is preliminary data.</text>
</comment>
<dbReference type="Gene3D" id="2.60.34.10">
    <property type="entry name" value="Substrate Binding Domain Of DNAk, Chain A, domain 1"/>
    <property type="match status" value="1"/>
</dbReference>
<organism evidence="5 6">
    <name type="scientific">Acinetobacter baumannii 99063</name>
    <dbReference type="NCBI Taxonomy" id="1310630"/>
    <lineage>
        <taxon>Bacteria</taxon>
        <taxon>Pseudomonadati</taxon>
        <taxon>Pseudomonadota</taxon>
        <taxon>Gammaproteobacteria</taxon>
        <taxon>Moraxellales</taxon>
        <taxon>Moraxellaceae</taxon>
        <taxon>Acinetobacter</taxon>
        <taxon>Acinetobacter calcoaceticus/baumannii complex</taxon>
    </lineage>
</organism>
<protein>
    <submittedName>
        <fullName evidence="5">Hsp70 family protein</fullName>
    </submittedName>
</protein>
<name>A0A009SCM0_ACIBA</name>
<dbReference type="PRINTS" id="PR00301">
    <property type="entry name" value="HEATSHOCK70"/>
</dbReference>
<dbReference type="RefSeq" id="WP_032068270.1">
    <property type="nucleotide sequence ID" value="NZ_JEXJ01000025.1"/>
</dbReference>
<dbReference type="Pfam" id="PF00012">
    <property type="entry name" value="HSP70"/>
    <property type="match status" value="1"/>
</dbReference>
<comment type="similarity">
    <text evidence="1">Belongs to the heat shock protein 70 family.</text>
</comment>
<keyword evidence="4" id="KW-0175">Coiled coil</keyword>
<feature type="coiled-coil region" evidence="4">
    <location>
        <begin position="625"/>
        <end position="721"/>
    </location>
</feature>
<keyword evidence="3" id="KW-0067">ATP-binding</keyword>
<dbReference type="SUPFAM" id="SSF53067">
    <property type="entry name" value="Actin-like ATPase domain"/>
    <property type="match status" value="2"/>
</dbReference>
<dbReference type="Gene3D" id="3.30.420.40">
    <property type="match status" value="2"/>
</dbReference>
<evidence type="ECO:0000256" key="1">
    <source>
        <dbReference type="ARBA" id="ARBA00007381"/>
    </source>
</evidence>
<dbReference type="InterPro" id="IPR018181">
    <property type="entry name" value="Heat_shock_70_CS"/>
</dbReference>
<dbReference type="PANTHER" id="PTHR19375">
    <property type="entry name" value="HEAT SHOCK PROTEIN 70KDA"/>
    <property type="match status" value="1"/>
</dbReference>
<accession>A0A009SCM0</accession>
<sequence>MRQKIDYGIDLGTTNSAIARMEDGEAVIIKSDDNQMDTTSSIVSFNKKQTIFVGLSAKNALEREAASNFRNRKQIEPNGYQEFKRTMGTDHQYASSNMHRTYSSEELSAEVLKKLKGYIRDEEIISAVITVPAMFRQSQLDATQRAAELAGFNYCELLQEPIAASIAYGMKANNANGYWLVFDFGGGTFDAALMHVEEGIMKVVDTEGDNHLGGKNLDNAIVDQLLIPELEKQCELNDTLENGSTKKLLQDALKKYAEEAKITLSSKEKWGHFLEDLGEDDDGEEIQADLDISLEQYEKVCVPIFQRAIDIVKNVLSRNNLSGQDLESLILVGGPTFQQTLRRMLKEQITEKIDTSIDPMTAVAKGAALFASTKDIPRELQKRDSSKAQLSLKYPETTVETQENLGIRIDREQSTANLPATFTLEIIRGDSGWSSGKVLVEGDVEIIELMLNEGKTNQFNIKLSGPDGSNIPCEPNSITIIQGMKIANATLPYHVGIEVYDTVDNKQGVYPLSGLEKNKTLPAKGKGSFKTMKDIRPGLKEDQILIPIYELSRGNDGSRAILNTFFGKFAITGQDISAFLPAGSDVEVTLNIDASRRGKLSVYLPALDESFDVVIETTIEKDIKKEELQKEIVVAKSTAQRLANEGSSEAEKQLVQLDEAEQVLNERGHERSSKEEVKAKLQDSLIELDKQEAEGEWPKVKQELQEALNDLIMQNKRYGNAQTNRIVEESEEHVRQVIAARDIQSAKKLTDQLSSMAFELQGQDISFWVGAVYYLDECFEDIKWTNRSEAYRGVQNLKQLLNMNPNKDRLEQAVWEVVQLMSPESKAAMQNVNSDLLRR</sequence>
<dbReference type="InterPro" id="IPR013126">
    <property type="entry name" value="Hsp_70_fam"/>
</dbReference>
<evidence type="ECO:0000256" key="2">
    <source>
        <dbReference type="ARBA" id="ARBA00022741"/>
    </source>
</evidence>
<dbReference type="GO" id="GO:0005524">
    <property type="term" value="F:ATP binding"/>
    <property type="evidence" value="ECO:0007669"/>
    <property type="project" value="UniProtKB-KW"/>
</dbReference>
<dbReference type="Proteomes" id="UP000020735">
    <property type="component" value="Unassembled WGS sequence"/>
</dbReference>
<keyword evidence="2" id="KW-0547">Nucleotide-binding</keyword>
<dbReference type="EMBL" id="JEXJ01000025">
    <property type="protein sequence ID" value="EXC51463.1"/>
    <property type="molecule type" value="Genomic_DNA"/>
</dbReference>
<dbReference type="CDD" id="cd24029">
    <property type="entry name" value="ASKHA_NBD_HSP70_DnaK_HscA_HscC"/>
    <property type="match status" value="1"/>
</dbReference>
<reference evidence="5 6" key="1">
    <citation type="submission" date="2014-02" db="EMBL/GenBank/DDBJ databases">
        <title>Comparative genomics and transcriptomics to identify genetic mechanisms underlying the emergence of carbapenem resistant Acinetobacter baumannii (CRAb).</title>
        <authorList>
            <person name="Harris A.D."/>
            <person name="Johnson K.J."/>
            <person name="George J."/>
            <person name="Shefchek K."/>
            <person name="Daugherty S.C."/>
            <person name="Parankush S."/>
            <person name="Sadzewicz L."/>
            <person name="Tallon L."/>
            <person name="Sengamalay N."/>
            <person name="Hazen T.H."/>
            <person name="Rasko D.A."/>
        </authorList>
    </citation>
    <scope>NUCLEOTIDE SEQUENCE [LARGE SCALE GENOMIC DNA]</scope>
    <source>
        <strain evidence="5 6">99063</strain>
    </source>
</reference>
<evidence type="ECO:0000313" key="5">
    <source>
        <dbReference type="EMBL" id="EXC51463.1"/>
    </source>
</evidence>
<dbReference type="AlphaFoldDB" id="A0A009SCM0"/>
<dbReference type="Gene3D" id="3.90.640.10">
    <property type="entry name" value="Actin, Chain A, domain 4"/>
    <property type="match status" value="1"/>
</dbReference>
<dbReference type="PATRIC" id="fig|1310630.3.peg.1849"/>
<dbReference type="InterPro" id="IPR029047">
    <property type="entry name" value="HSP70_peptide-bd_sf"/>
</dbReference>
<dbReference type="PROSITE" id="PS00297">
    <property type="entry name" value="HSP70_1"/>
    <property type="match status" value="1"/>
</dbReference>
<dbReference type="InterPro" id="IPR043129">
    <property type="entry name" value="ATPase_NBD"/>
</dbReference>
<gene>
    <name evidence="5" type="ORF">J529_1892</name>
</gene>
<evidence type="ECO:0000313" key="6">
    <source>
        <dbReference type="Proteomes" id="UP000020735"/>
    </source>
</evidence>
<evidence type="ECO:0000256" key="4">
    <source>
        <dbReference type="SAM" id="Coils"/>
    </source>
</evidence>
<dbReference type="SUPFAM" id="SSF100920">
    <property type="entry name" value="Heat shock protein 70kD (HSP70), peptide-binding domain"/>
    <property type="match status" value="1"/>
</dbReference>
<evidence type="ECO:0000256" key="3">
    <source>
        <dbReference type="ARBA" id="ARBA00022840"/>
    </source>
</evidence>
<dbReference type="GO" id="GO:0140662">
    <property type="term" value="F:ATP-dependent protein folding chaperone"/>
    <property type="evidence" value="ECO:0007669"/>
    <property type="project" value="InterPro"/>
</dbReference>